<evidence type="ECO:0000313" key="2">
    <source>
        <dbReference type="Proteomes" id="UP001055072"/>
    </source>
</evidence>
<keyword evidence="2" id="KW-1185">Reference proteome</keyword>
<organism evidence="1 2">
    <name type="scientific">Irpex rosettiformis</name>
    <dbReference type="NCBI Taxonomy" id="378272"/>
    <lineage>
        <taxon>Eukaryota</taxon>
        <taxon>Fungi</taxon>
        <taxon>Dikarya</taxon>
        <taxon>Basidiomycota</taxon>
        <taxon>Agaricomycotina</taxon>
        <taxon>Agaricomycetes</taxon>
        <taxon>Polyporales</taxon>
        <taxon>Irpicaceae</taxon>
        <taxon>Irpex</taxon>
    </lineage>
</organism>
<dbReference type="Proteomes" id="UP001055072">
    <property type="component" value="Unassembled WGS sequence"/>
</dbReference>
<reference evidence="1" key="1">
    <citation type="journal article" date="2021" name="Environ. Microbiol.">
        <title>Gene family expansions and transcriptome signatures uncover fungal adaptations to wood decay.</title>
        <authorList>
            <person name="Hage H."/>
            <person name="Miyauchi S."/>
            <person name="Viragh M."/>
            <person name="Drula E."/>
            <person name="Min B."/>
            <person name="Chaduli D."/>
            <person name="Navarro D."/>
            <person name="Favel A."/>
            <person name="Norest M."/>
            <person name="Lesage-Meessen L."/>
            <person name="Balint B."/>
            <person name="Merenyi Z."/>
            <person name="de Eugenio L."/>
            <person name="Morin E."/>
            <person name="Martinez A.T."/>
            <person name="Baldrian P."/>
            <person name="Stursova M."/>
            <person name="Martinez M.J."/>
            <person name="Novotny C."/>
            <person name="Magnuson J.K."/>
            <person name="Spatafora J.W."/>
            <person name="Maurice S."/>
            <person name="Pangilinan J."/>
            <person name="Andreopoulos W."/>
            <person name="LaButti K."/>
            <person name="Hundley H."/>
            <person name="Na H."/>
            <person name="Kuo A."/>
            <person name="Barry K."/>
            <person name="Lipzen A."/>
            <person name="Henrissat B."/>
            <person name="Riley R."/>
            <person name="Ahrendt S."/>
            <person name="Nagy L.G."/>
            <person name="Grigoriev I.V."/>
            <person name="Martin F."/>
            <person name="Rosso M.N."/>
        </authorList>
    </citation>
    <scope>NUCLEOTIDE SEQUENCE</scope>
    <source>
        <strain evidence="1">CBS 384.51</strain>
    </source>
</reference>
<accession>A0ACB8U5R2</accession>
<dbReference type="EMBL" id="MU274911">
    <property type="protein sequence ID" value="KAI0089305.1"/>
    <property type="molecule type" value="Genomic_DNA"/>
</dbReference>
<protein>
    <submittedName>
        <fullName evidence="1">Uncharacterized protein</fullName>
    </submittedName>
</protein>
<name>A0ACB8U5R2_9APHY</name>
<comment type="caution">
    <text evidence="1">The sequence shown here is derived from an EMBL/GenBank/DDBJ whole genome shotgun (WGS) entry which is preliminary data.</text>
</comment>
<proteinExistence type="predicted"/>
<gene>
    <name evidence="1" type="ORF">BDY19DRAFT_136988</name>
</gene>
<sequence length="253" mass="28151">MLYSTYAKVEGTVGSREGAMVWWLKAAGNSTGNIFSPQHTQVPRGIEARAWSCLSHGYEDTSIDDDGITCNIDAMYRAAACADKACGLGLVTPSILMLGRKIERYREEIPTSGDPRFRFDAPRFTELTYLWEAHHQRQEEYLAEIEKRETKVARRPDAYRCAAPGCGIEATRKSGLKVCGGKCPVGRKPSYCSKECQKKDWKRHKPVCLGLSKAPVPDEDSEVESDVDNTQSTRPDAEGSDFNPEDFNKSGNE</sequence>
<evidence type="ECO:0000313" key="1">
    <source>
        <dbReference type="EMBL" id="KAI0089305.1"/>
    </source>
</evidence>